<reference evidence="7" key="1">
    <citation type="journal article" date="2022" name="bioRxiv">
        <title>Sequencing and chromosome-scale assembly of the giantPleurodeles waltlgenome.</title>
        <authorList>
            <person name="Brown T."/>
            <person name="Elewa A."/>
            <person name="Iarovenko S."/>
            <person name="Subramanian E."/>
            <person name="Araus A.J."/>
            <person name="Petzold A."/>
            <person name="Susuki M."/>
            <person name="Suzuki K.-i.T."/>
            <person name="Hayashi T."/>
            <person name="Toyoda A."/>
            <person name="Oliveira C."/>
            <person name="Osipova E."/>
            <person name="Leigh N.D."/>
            <person name="Simon A."/>
            <person name="Yun M.H."/>
        </authorList>
    </citation>
    <scope>NUCLEOTIDE SEQUENCE</scope>
    <source>
        <strain evidence="7">20211129_DDA</strain>
        <tissue evidence="7">Liver</tissue>
    </source>
</reference>
<evidence type="ECO:0000256" key="3">
    <source>
        <dbReference type="ARBA" id="ARBA00022722"/>
    </source>
</evidence>
<keyword evidence="8" id="KW-1185">Reference proteome</keyword>
<evidence type="ECO:0000313" key="7">
    <source>
        <dbReference type="EMBL" id="KAJ1134292.1"/>
    </source>
</evidence>
<protein>
    <recommendedName>
        <fullName evidence="6">Murine leukemia virus integrase C-terminal domain-containing protein</fullName>
    </recommendedName>
</protein>
<proteinExistence type="predicted"/>
<name>A0AAV7Q167_PLEWA</name>
<keyword evidence="1" id="KW-0808">Transferase</keyword>
<dbReference type="Proteomes" id="UP001066276">
    <property type="component" value="Chromosome 6"/>
</dbReference>
<dbReference type="InterPro" id="IPR040643">
    <property type="entry name" value="MLVIN_C"/>
</dbReference>
<accession>A0AAV7Q167</accession>
<evidence type="ECO:0000256" key="2">
    <source>
        <dbReference type="ARBA" id="ARBA00022695"/>
    </source>
</evidence>
<comment type="caution">
    <text evidence="7">The sequence shown here is derived from an EMBL/GenBank/DDBJ whole genome shotgun (WGS) entry which is preliminary data.</text>
</comment>
<dbReference type="GO" id="GO:0004519">
    <property type="term" value="F:endonuclease activity"/>
    <property type="evidence" value="ECO:0007669"/>
    <property type="project" value="UniProtKB-KW"/>
</dbReference>
<evidence type="ECO:0000313" key="8">
    <source>
        <dbReference type="Proteomes" id="UP001066276"/>
    </source>
</evidence>
<dbReference type="EMBL" id="JANPWB010000010">
    <property type="protein sequence ID" value="KAJ1134292.1"/>
    <property type="molecule type" value="Genomic_DNA"/>
</dbReference>
<gene>
    <name evidence="7" type="ORF">NDU88_000745</name>
</gene>
<keyword evidence="2" id="KW-0548">Nucleotidyltransferase</keyword>
<evidence type="ECO:0000256" key="4">
    <source>
        <dbReference type="ARBA" id="ARBA00022759"/>
    </source>
</evidence>
<keyword evidence="4" id="KW-0255">Endonuclease</keyword>
<dbReference type="Pfam" id="PF18697">
    <property type="entry name" value="MLVIN_C"/>
    <property type="match status" value="1"/>
</dbReference>
<dbReference type="GO" id="GO:0016787">
    <property type="term" value="F:hydrolase activity"/>
    <property type="evidence" value="ECO:0007669"/>
    <property type="project" value="UniProtKB-KW"/>
</dbReference>
<dbReference type="GO" id="GO:0016779">
    <property type="term" value="F:nucleotidyltransferase activity"/>
    <property type="evidence" value="ECO:0007669"/>
    <property type="project" value="UniProtKB-KW"/>
</dbReference>
<sequence length="182" mass="20803">MRNTPNKKTGLSSHEILMGRAMRLPAVPANALVKITDEMVLDYCKGLADVIRSFSHQVEATTLPPINDPGHSLKAGDWVVVKKHMRKSCLEPRWKGPYQVMLTTTTAMKCVGIPNWIHACHTKKVWQPRNLKLRGSRLRRADFAVLRYQADNRIQQRRSWHAWLAGKGLAAREWDDVYNATH</sequence>
<keyword evidence="5" id="KW-0378">Hydrolase</keyword>
<feature type="domain" description="Murine leukemia virus integrase C-terminal" evidence="6">
    <location>
        <begin position="71"/>
        <end position="125"/>
    </location>
</feature>
<dbReference type="AlphaFoldDB" id="A0AAV7Q167"/>
<evidence type="ECO:0000256" key="5">
    <source>
        <dbReference type="ARBA" id="ARBA00022801"/>
    </source>
</evidence>
<organism evidence="7 8">
    <name type="scientific">Pleurodeles waltl</name>
    <name type="common">Iberian ribbed newt</name>
    <dbReference type="NCBI Taxonomy" id="8319"/>
    <lineage>
        <taxon>Eukaryota</taxon>
        <taxon>Metazoa</taxon>
        <taxon>Chordata</taxon>
        <taxon>Craniata</taxon>
        <taxon>Vertebrata</taxon>
        <taxon>Euteleostomi</taxon>
        <taxon>Amphibia</taxon>
        <taxon>Batrachia</taxon>
        <taxon>Caudata</taxon>
        <taxon>Salamandroidea</taxon>
        <taxon>Salamandridae</taxon>
        <taxon>Pleurodelinae</taxon>
        <taxon>Pleurodeles</taxon>
    </lineage>
</organism>
<evidence type="ECO:0000256" key="1">
    <source>
        <dbReference type="ARBA" id="ARBA00022679"/>
    </source>
</evidence>
<dbReference type="Gene3D" id="2.30.30.850">
    <property type="match status" value="1"/>
</dbReference>
<evidence type="ECO:0000259" key="6">
    <source>
        <dbReference type="Pfam" id="PF18697"/>
    </source>
</evidence>
<keyword evidence="3" id="KW-0540">Nuclease</keyword>